<dbReference type="AlphaFoldDB" id="A0A4Q9GTJ7"/>
<sequence>MTTDEFRDVWASDTTLLSFDGRVLEVFGFSDTARYHVAHKPTITVGKKMVTIRTEGLGQHSFFFDQHRRSELEAYAARFGPF</sequence>
<organism evidence="1 2">
    <name type="scientific">Glaciihabitans arcticus</name>
    <dbReference type="NCBI Taxonomy" id="2668039"/>
    <lineage>
        <taxon>Bacteria</taxon>
        <taxon>Bacillati</taxon>
        <taxon>Actinomycetota</taxon>
        <taxon>Actinomycetes</taxon>
        <taxon>Micrococcales</taxon>
        <taxon>Microbacteriaceae</taxon>
        <taxon>Glaciihabitans</taxon>
    </lineage>
</organism>
<evidence type="ECO:0000313" key="1">
    <source>
        <dbReference type="EMBL" id="TBN58386.1"/>
    </source>
</evidence>
<dbReference type="EMBL" id="SISG01000001">
    <property type="protein sequence ID" value="TBN58386.1"/>
    <property type="molecule type" value="Genomic_DNA"/>
</dbReference>
<comment type="caution">
    <text evidence="1">The sequence shown here is derived from an EMBL/GenBank/DDBJ whole genome shotgun (WGS) entry which is preliminary data.</text>
</comment>
<evidence type="ECO:0000313" key="2">
    <source>
        <dbReference type="Proteomes" id="UP000294194"/>
    </source>
</evidence>
<gene>
    <name evidence="1" type="ORF">EYE40_13840</name>
</gene>
<name>A0A4Q9GTJ7_9MICO</name>
<proteinExistence type="predicted"/>
<keyword evidence="2" id="KW-1185">Reference proteome</keyword>
<reference evidence="2" key="1">
    <citation type="submission" date="2019-02" db="EMBL/GenBank/DDBJ databases">
        <title>Glaciihabitans arcticus sp. nov., a psychrotolerant bacterium isolated from polar soil.</title>
        <authorList>
            <person name="Dahal R.H."/>
        </authorList>
    </citation>
    <scope>NUCLEOTIDE SEQUENCE [LARGE SCALE GENOMIC DNA]</scope>
    <source>
        <strain evidence="2">RP-3-7</strain>
    </source>
</reference>
<protein>
    <submittedName>
        <fullName evidence="1">Uncharacterized protein</fullName>
    </submittedName>
</protein>
<dbReference type="RefSeq" id="WP_130982524.1">
    <property type="nucleotide sequence ID" value="NZ_SISG01000001.1"/>
</dbReference>
<dbReference type="Proteomes" id="UP000294194">
    <property type="component" value="Unassembled WGS sequence"/>
</dbReference>
<accession>A0A4Q9GTJ7</accession>